<accession>A0A2Z6NQ88</accession>
<dbReference type="EMBL" id="DF974184">
    <property type="protein sequence ID" value="GAU46191.1"/>
    <property type="molecule type" value="Genomic_DNA"/>
</dbReference>
<organism evidence="1 2">
    <name type="scientific">Trifolium subterraneum</name>
    <name type="common">Subterranean clover</name>
    <dbReference type="NCBI Taxonomy" id="3900"/>
    <lineage>
        <taxon>Eukaryota</taxon>
        <taxon>Viridiplantae</taxon>
        <taxon>Streptophyta</taxon>
        <taxon>Embryophyta</taxon>
        <taxon>Tracheophyta</taxon>
        <taxon>Spermatophyta</taxon>
        <taxon>Magnoliopsida</taxon>
        <taxon>eudicotyledons</taxon>
        <taxon>Gunneridae</taxon>
        <taxon>Pentapetalae</taxon>
        <taxon>rosids</taxon>
        <taxon>fabids</taxon>
        <taxon>Fabales</taxon>
        <taxon>Fabaceae</taxon>
        <taxon>Papilionoideae</taxon>
        <taxon>50 kb inversion clade</taxon>
        <taxon>NPAAA clade</taxon>
        <taxon>Hologalegina</taxon>
        <taxon>IRL clade</taxon>
        <taxon>Trifolieae</taxon>
        <taxon>Trifolium</taxon>
    </lineage>
</organism>
<evidence type="ECO:0008006" key="3">
    <source>
        <dbReference type="Google" id="ProtNLM"/>
    </source>
</evidence>
<sequence length="250" mass="28864">MASRYEVERGRLRDGGWSGSTWWRDITRIREGSELGGNWFGEYVSKRVGDGLDTFFWNDPWVEGIPLCERFGRLFDLAENKERMVVEMFSLGWGWMGRCGSGGGNRWQWQPNPDEGYTVRGAYQHLTSHVTHKNKPGYARHLISCSSLLRFWLWEGRVGPSPIHLLQNLWTPLDFSMLVDRRHPGVYHFHTRSLCSVYMFGRWISGAAFLYAAHLAGVCLGRVDEKKSLLISRLNRQFPSVAGQDRAFLF</sequence>
<gene>
    <name evidence="1" type="ORF">TSUD_93780</name>
</gene>
<keyword evidence="2" id="KW-1185">Reference proteome</keyword>
<dbReference type="OrthoDB" id="1435349at2759"/>
<evidence type="ECO:0000313" key="2">
    <source>
        <dbReference type="Proteomes" id="UP000242715"/>
    </source>
</evidence>
<protein>
    <recommendedName>
        <fullName evidence="3">Reverse transcriptase zinc-binding domain-containing protein</fullName>
    </recommendedName>
</protein>
<proteinExistence type="predicted"/>
<reference evidence="2" key="1">
    <citation type="journal article" date="2017" name="Front. Plant Sci.">
        <title>Climate Clever Clovers: New Paradigm to Reduce the Environmental Footprint of Ruminants by Breeding Low Methanogenic Forages Utilizing Haplotype Variation.</title>
        <authorList>
            <person name="Kaur P."/>
            <person name="Appels R."/>
            <person name="Bayer P.E."/>
            <person name="Keeble-Gagnere G."/>
            <person name="Wang J."/>
            <person name="Hirakawa H."/>
            <person name="Shirasawa K."/>
            <person name="Vercoe P."/>
            <person name="Stefanova K."/>
            <person name="Durmic Z."/>
            <person name="Nichols P."/>
            <person name="Revell C."/>
            <person name="Isobe S.N."/>
            <person name="Edwards D."/>
            <person name="Erskine W."/>
        </authorList>
    </citation>
    <scope>NUCLEOTIDE SEQUENCE [LARGE SCALE GENOMIC DNA]</scope>
    <source>
        <strain evidence="2">cv. Daliak</strain>
    </source>
</reference>
<dbReference type="AlphaFoldDB" id="A0A2Z6NQ88"/>
<dbReference type="PANTHER" id="PTHR36617">
    <property type="entry name" value="PROTEIN, PUTATIVE-RELATED"/>
    <property type="match status" value="1"/>
</dbReference>
<dbReference type="PANTHER" id="PTHR36617:SF5">
    <property type="entry name" value="OS05G0421675 PROTEIN"/>
    <property type="match status" value="1"/>
</dbReference>
<name>A0A2Z6NQ88_TRISU</name>
<evidence type="ECO:0000313" key="1">
    <source>
        <dbReference type="EMBL" id="GAU46191.1"/>
    </source>
</evidence>
<dbReference type="Proteomes" id="UP000242715">
    <property type="component" value="Unassembled WGS sequence"/>
</dbReference>